<protein>
    <submittedName>
        <fullName evidence="2">Uncharacterized protein</fullName>
    </submittedName>
</protein>
<dbReference type="RefSeq" id="WP_108908507.1">
    <property type="nucleotide sequence ID" value="NZ_CP029188.1"/>
</dbReference>
<evidence type="ECO:0000313" key="3">
    <source>
        <dbReference type="Proteomes" id="UP000244900"/>
    </source>
</evidence>
<sequence length="377" mass="41174">MSADPQWTSYLTSSTVWNCTESNLQLWHAFDADGHALCNRRIRAHGHRDWTWFRTLADAEAFPLSNIHDRCRAKAEAKVASHPEAQKRAAEDAAWEAELAEEKRQDQRATAAFIFGETCYTASYVVTAFQANADDTVAEGGPQFTPAEIWAQIGDVLGDYGPDAMAHYTEERTPVAALIATWNHVDDLAVAGTLSGDRENELIAEARAVLAAATAAATAEDDDQDDEQPETSTGVTLAKNPRSWQVLLHTDSPLTGARWADLPLHSVVPAEQLCAGQDWHAVDQQLTARGLTRYGFPHAMSAGHALDLARKRWEAKGPRAAWFAFLREEAPAIEAMRAEYAPTPEHERAAFEFATAAVAHPAPLTLAELRAIANGTA</sequence>
<evidence type="ECO:0000313" key="2">
    <source>
        <dbReference type="EMBL" id="AWI32639.1"/>
    </source>
</evidence>
<dbReference type="Proteomes" id="UP000244900">
    <property type="component" value="Chromosome"/>
</dbReference>
<keyword evidence="3" id="KW-1185">Reference proteome</keyword>
<dbReference type="EMBL" id="CP029188">
    <property type="protein sequence ID" value="AWI32639.1"/>
    <property type="molecule type" value="Genomic_DNA"/>
</dbReference>
<dbReference type="AlphaFoldDB" id="A0A2S1T1U8"/>
<gene>
    <name evidence="2" type="ORF">DDW44_30435</name>
</gene>
<organism evidence="2 3">
    <name type="scientific">Streptomyces tirandamycinicus</name>
    <dbReference type="NCBI Taxonomy" id="2174846"/>
    <lineage>
        <taxon>Bacteria</taxon>
        <taxon>Bacillati</taxon>
        <taxon>Actinomycetota</taxon>
        <taxon>Actinomycetes</taxon>
        <taxon>Kitasatosporales</taxon>
        <taxon>Streptomycetaceae</taxon>
        <taxon>Streptomyces</taxon>
    </lineage>
</organism>
<evidence type="ECO:0000256" key="1">
    <source>
        <dbReference type="SAM" id="MobiDB-lite"/>
    </source>
</evidence>
<dbReference type="KEGG" id="stir:DDW44_30435"/>
<proteinExistence type="predicted"/>
<feature type="region of interest" description="Disordered" evidence="1">
    <location>
        <begin position="215"/>
        <end position="236"/>
    </location>
</feature>
<dbReference type="OrthoDB" id="9862287at2"/>
<reference evidence="2 3" key="1">
    <citation type="submission" date="2018-05" db="EMBL/GenBank/DDBJ databases">
        <title>Complete genome sequence of sponge-derived Streptomyces sp. HNM0039.</title>
        <authorList>
            <person name="Huang X."/>
            <person name="Zhou S."/>
        </authorList>
    </citation>
    <scope>NUCLEOTIDE SEQUENCE [LARGE SCALE GENOMIC DNA]</scope>
    <source>
        <strain evidence="2 3">HNM0039</strain>
    </source>
</reference>
<name>A0A2S1T1U8_9ACTN</name>
<accession>A0A2S1T1U8</accession>
<feature type="compositionally biased region" description="Acidic residues" evidence="1">
    <location>
        <begin position="219"/>
        <end position="229"/>
    </location>
</feature>